<protein>
    <submittedName>
        <fullName evidence="1">Uncharacterized protein</fullName>
    </submittedName>
</protein>
<name>A0A9D2D2V0_9FIRM</name>
<accession>A0A9D2D2V0</accession>
<gene>
    <name evidence="1" type="ORF">IAA08_06705</name>
</gene>
<comment type="caution">
    <text evidence="1">The sequence shown here is derived from an EMBL/GenBank/DDBJ whole genome shotgun (WGS) entry which is preliminary data.</text>
</comment>
<reference evidence="1" key="2">
    <citation type="submission" date="2021-04" db="EMBL/GenBank/DDBJ databases">
        <authorList>
            <person name="Gilroy R."/>
        </authorList>
    </citation>
    <scope>NUCLEOTIDE SEQUENCE</scope>
    <source>
        <strain evidence="1">CHK192-9172</strain>
    </source>
</reference>
<sequence>MKNKTKKQKIKKQAVSVPEGPRYWFYMSPDSTGVRAIHDCLKEMDAVQTEIWEEAGVLEVILPDGHSMDIETGKPDLKDEYSKRFLEEHQVKSLFYVTVVPESLKDAKDVMGYVAEKLGGFFCGDTEDFSPLIGGR</sequence>
<proteinExistence type="predicted"/>
<dbReference type="EMBL" id="DXCH01000185">
    <property type="protein sequence ID" value="HIZ07607.1"/>
    <property type="molecule type" value="Genomic_DNA"/>
</dbReference>
<organism evidence="1 2">
    <name type="scientific">Candidatus Eubacterium avistercoris</name>
    <dbReference type="NCBI Taxonomy" id="2838567"/>
    <lineage>
        <taxon>Bacteria</taxon>
        <taxon>Bacillati</taxon>
        <taxon>Bacillota</taxon>
        <taxon>Clostridia</taxon>
        <taxon>Eubacteriales</taxon>
        <taxon>Eubacteriaceae</taxon>
        <taxon>Eubacterium</taxon>
    </lineage>
</organism>
<dbReference type="Proteomes" id="UP000824024">
    <property type="component" value="Unassembled WGS sequence"/>
</dbReference>
<reference evidence="1" key="1">
    <citation type="journal article" date="2021" name="PeerJ">
        <title>Extensive microbial diversity within the chicken gut microbiome revealed by metagenomics and culture.</title>
        <authorList>
            <person name="Gilroy R."/>
            <person name="Ravi A."/>
            <person name="Getino M."/>
            <person name="Pursley I."/>
            <person name="Horton D.L."/>
            <person name="Alikhan N.F."/>
            <person name="Baker D."/>
            <person name="Gharbi K."/>
            <person name="Hall N."/>
            <person name="Watson M."/>
            <person name="Adriaenssens E.M."/>
            <person name="Foster-Nyarko E."/>
            <person name="Jarju S."/>
            <person name="Secka A."/>
            <person name="Antonio M."/>
            <person name="Oren A."/>
            <person name="Chaudhuri R.R."/>
            <person name="La Ragione R."/>
            <person name="Hildebrand F."/>
            <person name="Pallen M.J."/>
        </authorList>
    </citation>
    <scope>NUCLEOTIDE SEQUENCE</scope>
    <source>
        <strain evidence="1">CHK192-9172</strain>
    </source>
</reference>
<evidence type="ECO:0000313" key="1">
    <source>
        <dbReference type="EMBL" id="HIZ07607.1"/>
    </source>
</evidence>
<evidence type="ECO:0000313" key="2">
    <source>
        <dbReference type="Proteomes" id="UP000824024"/>
    </source>
</evidence>
<dbReference type="AlphaFoldDB" id="A0A9D2D2V0"/>